<feature type="domain" description="NADH:flavin oxidoreductase/NADH oxidase N-terminal" evidence="4">
    <location>
        <begin position="4"/>
        <end position="330"/>
    </location>
</feature>
<dbReference type="GO" id="GO:0016628">
    <property type="term" value="F:oxidoreductase activity, acting on the CH-CH group of donors, NAD or NADP as acceptor"/>
    <property type="evidence" value="ECO:0007669"/>
    <property type="project" value="UniProtKB-ARBA"/>
</dbReference>
<dbReference type="InterPro" id="IPR013785">
    <property type="entry name" value="Aldolase_TIM"/>
</dbReference>
<dbReference type="FunFam" id="3.20.20.70:FF:000059">
    <property type="entry name" value="N-ethylmaleimide reductase, FMN-linked"/>
    <property type="match status" value="1"/>
</dbReference>
<evidence type="ECO:0000259" key="4">
    <source>
        <dbReference type="Pfam" id="PF00724"/>
    </source>
</evidence>
<gene>
    <name evidence="5" type="ORF">TW77_22550</name>
</gene>
<dbReference type="GO" id="GO:0005829">
    <property type="term" value="C:cytosol"/>
    <property type="evidence" value="ECO:0007669"/>
    <property type="project" value="UniProtKB-ARBA"/>
</dbReference>
<organism evidence="5 6">
    <name type="scientific">Pseudoalteromonas rubra</name>
    <dbReference type="NCBI Taxonomy" id="43658"/>
    <lineage>
        <taxon>Bacteria</taxon>
        <taxon>Pseudomonadati</taxon>
        <taxon>Pseudomonadota</taxon>
        <taxon>Gammaproteobacteria</taxon>
        <taxon>Alteromonadales</taxon>
        <taxon>Pseudoalteromonadaceae</taxon>
        <taxon>Pseudoalteromonas</taxon>
    </lineage>
</organism>
<dbReference type="Gene3D" id="3.20.20.70">
    <property type="entry name" value="Aldolase class I"/>
    <property type="match status" value="1"/>
</dbReference>
<protein>
    <submittedName>
        <fullName evidence="5">1,2-oxophytodienoate reductase</fullName>
    </submittedName>
</protein>
<evidence type="ECO:0000256" key="3">
    <source>
        <dbReference type="ARBA" id="ARBA00023002"/>
    </source>
</evidence>
<name>A0A0F4QE24_9GAMM</name>
<comment type="cofactor">
    <cofactor evidence="1">
        <name>FMN</name>
        <dbReference type="ChEBI" id="CHEBI:58210"/>
    </cofactor>
</comment>
<keyword evidence="6" id="KW-1185">Reference proteome</keyword>
<dbReference type="InterPro" id="IPR045247">
    <property type="entry name" value="Oye-like"/>
</dbReference>
<dbReference type="PANTHER" id="PTHR22893:SF91">
    <property type="entry name" value="NADPH DEHYDROGENASE 2-RELATED"/>
    <property type="match status" value="1"/>
</dbReference>
<comment type="similarity">
    <text evidence="2">Belongs to the NADH:flavin oxidoreductase/NADH oxidase family.</text>
</comment>
<dbReference type="InterPro" id="IPR001155">
    <property type="entry name" value="OxRdtase_FMN_N"/>
</dbReference>
<comment type="caution">
    <text evidence="5">The sequence shown here is derived from an EMBL/GenBank/DDBJ whole genome shotgun (WGS) entry which is preliminary data.</text>
</comment>
<evidence type="ECO:0000256" key="2">
    <source>
        <dbReference type="ARBA" id="ARBA00005979"/>
    </source>
</evidence>
<dbReference type="CDD" id="cd02933">
    <property type="entry name" value="OYE_like_FMN"/>
    <property type="match status" value="1"/>
</dbReference>
<proteinExistence type="inferred from homology"/>
<dbReference type="Proteomes" id="UP000033452">
    <property type="component" value="Unassembled WGS sequence"/>
</dbReference>
<keyword evidence="3" id="KW-0560">Oxidoreductase</keyword>
<dbReference type="EMBL" id="JXYA01000070">
    <property type="protein sequence ID" value="KJZ05489.1"/>
    <property type="molecule type" value="Genomic_DNA"/>
</dbReference>
<dbReference type="PATRIC" id="fig|43658.5.peg.4760"/>
<sequence length="362" mass="39287">MNTLFDATEYGSIKANNRFVMAPMSRNRATELGLATPLMATYYSQRATAGLIITEGIQPNQIGQGYMNSPGLHTYEQAQSWLPVTTKVHEKGGKIVAQLMHCGRIGHPSLYPSAHQSVAPSAVTANGQTFTPEGMQDFAPPRALTYEEIQATIADFAQAAKFAILGGFDGVEIHAGNGFLPHQFLASNTNLRDDEYGGSIENRIRFILEVIAAVTDAIGADKVGLRLSPHNQFNDINETDTQPLYQALIKALPTNLAYLHIMEAACRDTSKMLRDLWQGPLILNPHQSWEDGPTTPAIATQVLQQDLCDGVGIGALFVANPDLVERARVGADYNEVDDSKFYGGGAEGYTDYPTLEEIAVTA</sequence>
<reference evidence="5 6" key="1">
    <citation type="journal article" date="2015" name="BMC Genomics">
        <title>Genome mining reveals unlocked bioactive potential of marine Gram-negative bacteria.</title>
        <authorList>
            <person name="Machado H."/>
            <person name="Sonnenschein E.C."/>
            <person name="Melchiorsen J."/>
            <person name="Gram L."/>
        </authorList>
    </citation>
    <scope>NUCLEOTIDE SEQUENCE [LARGE SCALE GENOMIC DNA]</scope>
    <source>
        <strain evidence="5 6">S2471</strain>
    </source>
</reference>
<dbReference type="RefSeq" id="WP_046007220.1">
    <property type="nucleotide sequence ID" value="NZ_JXYA01000070.1"/>
</dbReference>
<dbReference type="Pfam" id="PF00724">
    <property type="entry name" value="Oxidored_FMN"/>
    <property type="match status" value="1"/>
</dbReference>
<dbReference type="OrthoDB" id="8523426at2"/>
<dbReference type="SUPFAM" id="SSF51395">
    <property type="entry name" value="FMN-linked oxidoreductases"/>
    <property type="match status" value="1"/>
</dbReference>
<evidence type="ECO:0000256" key="1">
    <source>
        <dbReference type="ARBA" id="ARBA00001917"/>
    </source>
</evidence>
<accession>A0A0F4QE24</accession>
<evidence type="ECO:0000313" key="5">
    <source>
        <dbReference type="EMBL" id="KJZ05489.1"/>
    </source>
</evidence>
<evidence type="ECO:0000313" key="6">
    <source>
        <dbReference type="Proteomes" id="UP000033452"/>
    </source>
</evidence>
<dbReference type="PANTHER" id="PTHR22893">
    <property type="entry name" value="NADH OXIDOREDUCTASE-RELATED"/>
    <property type="match status" value="1"/>
</dbReference>
<dbReference type="GO" id="GO:0010181">
    <property type="term" value="F:FMN binding"/>
    <property type="evidence" value="ECO:0007669"/>
    <property type="project" value="InterPro"/>
</dbReference>
<dbReference type="AlphaFoldDB" id="A0A0F4QE24"/>